<comment type="caution">
    <text evidence="1">The sequence shown here is derived from an EMBL/GenBank/DDBJ whole genome shotgun (WGS) entry which is preliminary data.</text>
</comment>
<keyword evidence="2" id="KW-1185">Reference proteome</keyword>
<dbReference type="EMBL" id="BGPR01000320">
    <property type="protein sequence ID" value="GBM12873.1"/>
    <property type="molecule type" value="Genomic_DNA"/>
</dbReference>
<dbReference type="AlphaFoldDB" id="A0A4Y2D807"/>
<proteinExistence type="predicted"/>
<gene>
    <name evidence="1" type="ORF">AVEN_114957_1</name>
</gene>
<accession>A0A4Y2D807</accession>
<evidence type="ECO:0000313" key="2">
    <source>
        <dbReference type="Proteomes" id="UP000499080"/>
    </source>
</evidence>
<evidence type="ECO:0000313" key="1">
    <source>
        <dbReference type="EMBL" id="GBM12873.1"/>
    </source>
</evidence>
<sequence length="100" mass="11714">MLALSLSSVKCLRWCGTEVWRGRKQDVTRSVPYLIAFIYKDCCPHNLTFAIDMALDFVLEHQLFSEIWIFSFVQSSVVLDNWRDVGGDRREWISLKLKTL</sequence>
<dbReference type="Proteomes" id="UP000499080">
    <property type="component" value="Unassembled WGS sequence"/>
</dbReference>
<name>A0A4Y2D807_ARAVE</name>
<protein>
    <submittedName>
        <fullName evidence="1">Uncharacterized protein</fullName>
    </submittedName>
</protein>
<reference evidence="1 2" key="1">
    <citation type="journal article" date="2019" name="Sci. Rep.">
        <title>Orb-weaving spider Araneus ventricosus genome elucidates the spidroin gene catalogue.</title>
        <authorList>
            <person name="Kono N."/>
            <person name="Nakamura H."/>
            <person name="Ohtoshi R."/>
            <person name="Moran D.A.P."/>
            <person name="Shinohara A."/>
            <person name="Yoshida Y."/>
            <person name="Fujiwara M."/>
            <person name="Mori M."/>
            <person name="Tomita M."/>
            <person name="Arakawa K."/>
        </authorList>
    </citation>
    <scope>NUCLEOTIDE SEQUENCE [LARGE SCALE GENOMIC DNA]</scope>
</reference>
<organism evidence="1 2">
    <name type="scientific">Araneus ventricosus</name>
    <name type="common">Orbweaver spider</name>
    <name type="synonym">Epeira ventricosa</name>
    <dbReference type="NCBI Taxonomy" id="182803"/>
    <lineage>
        <taxon>Eukaryota</taxon>
        <taxon>Metazoa</taxon>
        <taxon>Ecdysozoa</taxon>
        <taxon>Arthropoda</taxon>
        <taxon>Chelicerata</taxon>
        <taxon>Arachnida</taxon>
        <taxon>Araneae</taxon>
        <taxon>Araneomorphae</taxon>
        <taxon>Entelegynae</taxon>
        <taxon>Araneoidea</taxon>
        <taxon>Araneidae</taxon>
        <taxon>Araneus</taxon>
    </lineage>
</organism>